<organism evidence="2 3">
    <name type="scientific">Virgibacillus kekensis</name>
    <dbReference type="NCBI Taxonomy" id="202261"/>
    <lineage>
        <taxon>Bacteria</taxon>
        <taxon>Bacillati</taxon>
        <taxon>Bacillota</taxon>
        <taxon>Bacilli</taxon>
        <taxon>Bacillales</taxon>
        <taxon>Bacillaceae</taxon>
        <taxon>Virgibacillus</taxon>
    </lineage>
</organism>
<keyword evidence="1" id="KW-0472">Membrane</keyword>
<reference evidence="3" key="1">
    <citation type="journal article" date="2019" name="Int. J. Syst. Evol. Microbiol.">
        <title>The Global Catalogue of Microorganisms (GCM) 10K type strain sequencing project: providing services to taxonomists for standard genome sequencing and annotation.</title>
        <authorList>
            <consortium name="The Broad Institute Genomics Platform"/>
            <consortium name="The Broad Institute Genome Sequencing Center for Infectious Disease"/>
            <person name="Wu L."/>
            <person name="Ma J."/>
        </authorList>
    </citation>
    <scope>NUCLEOTIDE SEQUENCE [LARGE SCALE GENOMIC DNA]</scope>
    <source>
        <strain evidence="3">CGMCC 4.7426</strain>
    </source>
</reference>
<accession>A0ABV9DNQ6</accession>
<dbReference type="Proteomes" id="UP001595989">
    <property type="component" value="Unassembled WGS sequence"/>
</dbReference>
<evidence type="ECO:0000256" key="1">
    <source>
        <dbReference type="SAM" id="Phobius"/>
    </source>
</evidence>
<protein>
    <submittedName>
        <fullName evidence="2">Uncharacterized protein</fullName>
    </submittedName>
</protein>
<dbReference type="RefSeq" id="WP_390299443.1">
    <property type="nucleotide sequence ID" value="NZ_JBHSFU010000015.1"/>
</dbReference>
<keyword evidence="1" id="KW-0812">Transmembrane</keyword>
<dbReference type="EMBL" id="JBHSFU010000015">
    <property type="protein sequence ID" value="MFC4560052.1"/>
    <property type="molecule type" value="Genomic_DNA"/>
</dbReference>
<sequence>MKTILGVLLALLGGYGLFWWHQVLWASGGPDIGRNTIQYLAPYFVTSVILFVGIYIGAKSFYKLVQR</sequence>
<proteinExistence type="predicted"/>
<evidence type="ECO:0000313" key="2">
    <source>
        <dbReference type="EMBL" id="MFC4560052.1"/>
    </source>
</evidence>
<gene>
    <name evidence="2" type="ORF">ACFO3D_17985</name>
</gene>
<keyword evidence="1" id="KW-1133">Transmembrane helix</keyword>
<comment type="caution">
    <text evidence="2">The sequence shown here is derived from an EMBL/GenBank/DDBJ whole genome shotgun (WGS) entry which is preliminary data.</text>
</comment>
<keyword evidence="3" id="KW-1185">Reference proteome</keyword>
<feature type="transmembrane region" description="Helical" evidence="1">
    <location>
        <begin position="40"/>
        <end position="58"/>
    </location>
</feature>
<evidence type="ECO:0000313" key="3">
    <source>
        <dbReference type="Proteomes" id="UP001595989"/>
    </source>
</evidence>
<name>A0ABV9DNQ6_9BACI</name>